<name>A0AA43QN42_9LECA</name>
<dbReference type="GO" id="GO:0005783">
    <property type="term" value="C:endoplasmic reticulum"/>
    <property type="evidence" value="ECO:0007669"/>
    <property type="project" value="TreeGrafter"/>
</dbReference>
<sequence length="219" mass="24128">MLRLSSCSTYRFGLRALPHWFYFTPKPAFVPPVPLSQRPYTGTIFATNAICLLWHLFASPSVAGEATRGYMHGGLVIDFVGQLSPVGKWRLCISDLLCFALQIMLMGATLERQELLDHSTPPVKEMPNQQTHDAEEAGLLSADPHSTGDFEMDVLPSTSVVPEGAVASHGSPDDGSSNEDLSQYTGELNIATLNLLDIARSQWQPRSIDRSAMWLPQDR</sequence>
<dbReference type="Proteomes" id="UP001161017">
    <property type="component" value="Unassembled WGS sequence"/>
</dbReference>
<dbReference type="GO" id="GO:0044695">
    <property type="term" value="C:Dsc E3 ubiquitin ligase complex"/>
    <property type="evidence" value="ECO:0007669"/>
    <property type="project" value="InterPro"/>
</dbReference>
<dbReference type="InterPro" id="IPR013715">
    <property type="entry name" value="DUF1746"/>
</dbReference>
<reference evidence="3" key="1">
    <citation type="journal article" date="2023" name="Genome Biol. Evol.">
        <title>First Whole Genome Sequence and Flow Cytometry Genome Size Data for the Lichen-Forming Fungus Ramalina farinacea (Ascomycota).</title>
        <authorList>
            <person name="Llewellyn T."/>
            <person name="Mian S."/>
            <person name="Hill R."/>
            <person name="Leitch I.J."/>
            <person name="Gaya E."/>
        </authorList>
    </citation>
    <scope>NUCLEOTIDE SEQUENCE</scope>
    <source>
        <strain evidence="3">LIQ254RAFAR</strain>
    </source>
</reference>
<dbReference type="Pfam" id="PF08508">
    <property type="entry name" value="DUF1746"/>
    <property type="match status" value="1"/>
</dbReference>
<dbReference type="PANTHER" id="PTHR39405">
    <property type="entry name" value="DSC E3 UBIQUITIN LIGASE COMPLEX SUBUNIT 4"/>
    <property type="match status" value="1"/>
</dbReference>
<protein>
    <recommendedName>
        <fullName evidence="2">DUF1746 domain-containing protein</fullName>
    </recommendedName>
</protein>
<evidence type="ECO:0000256" key="1">
    <source>
        <dbReference type="SAM" id="MobiDB-lite"/>
    </source>
</evidence>
<evidence type="ECO:0000259" key="2">
    <source>
        <dbReference type="Pfam" id="PF08508"/>
    </source>
</evidence>
<dbReference type="GO" id="GO:0032933">
    <property type="term" value="P:SREBP signaling pathway"/>
    <property type="evidence" value="ECO:0007669"/>
    <property type="project" value="InterPro"/>
</dbReference>
<evidence type="ECO:0000313" key="3">
    <source>
        <dbReference type="EMBL" id="MDI1488404.1"/>
    </source>
</evidence>
<gene>
    <name evidence="3" type="ORF">OHK93_007679</name>
</gene>
<comment type="caution">
    <text evidence="3">The sequence shown here is derived from an EMBL/GenBank/DDBJ whole genome shotgun (WGS) entry which is preliminary data.</text>
</comment>
<dbReference type="EMBL" id="JAPUFD010000007">
    <property type="protein sequence ID" value="MDI1488404.1"/>
    <property type="molecule type" value="Genomic_DNA"/>
</dbReference>
<dbReference type="InterPro" id="IPR038967">
    <property type="entry name" value="Dsc4-like"/>
</dbReference>
<keyword evidence="4" id="KW-1185">Reference proteome</keyword>
<accession>A0AA43QN42</accession>
<feature type="domain" description="DUF1746" evidence="2">
    <location>
        <begin position="4"/>
        <end position="104"/>
    </location>
</feature>
<dbReference type="PANTHER" id="PTHR39405:SF1">
    <property type="entry name" value="DSC E3 UBIQUITIN LIGASE COMPLEX SUBUNIT 4"/>
    <property type="match status" value="1"/>
</dbReference>
<feature type="region of interest" description="Disordered" evidence="1">
    <location>
        <begin position="162"/>
        <end position="181"/>
    </location>
</feature>
<proteinExistence type="predicted"/>
<organism evidence="3 4">
    <name type="scientific">Ramalina farinacea</name>
    <dbReference type="NCBI Taxonomy" id="258253"/>
    <lineage>
        <taxon>Eukaryota</taxon>
        <taxon>Fungi</taxon>
        <taxon>Dikarya</taxon>
        <taxon>Ascomycota</taxon>
        <taxon>Pezizomycotina</taxon>
        <taxon>Lecanoromycetes</taxon>
        <taxon>OSLEUM clade</taxon>
        <taxon>Lecanoromycetidae</taxon>
        <taxon>Lecanorales</taxon>
        <taxon>Lecanorineae</taxon>
        <taxon>Ramalinaceae</taxon>
        <taxon>Ramalina</taxon>
    </lineage>
</organism>
<evidence type="ECO:0000313" key="4">
    <source>
        <dbReference type="Proteomes" id="UP001161017"/>
    </source>
</evidence>
<dbReference type="AlphaFoldDB" id="A0AA43QN42"/>